<feature type="domain" description="Glycosyl hydrolase family 95 N-terminal" evidence="1">
    <location>
        <begin position="15"/>
        <end position="173"/>
    </location>
</feature>
<dbReference type="OrthoDB" id="9802600at2"/>
<proteinExistence type="predicted"/>
<evidence type="ECO:0000259" key="1">
    <source>
        <dbReference type="Pfam" id="PF14498"/>
    </source>
</evidence>
<feature type="domain" description="Glycosyl hydrolase family 95 catalytic" evidence="2">
    <location>
        <begin position="300"/>
        <end position="655"/>
    </location>
</feature>
<dbReference type="PANTHER" id="PTHR31084">
    <property type="entry name" value="ALPHA-L-FUCOSIDASE 2"/>
    <property type="match status" value="1"/>
</dbReference>
<dbReference type="PANTHER" id="PTHR31084:SF0">
    <property type="entry name" value="ALPHA-L-FUCOSIDASE 2"/>
    <property type="match status" value="1"/>
</dbReference>
<dbReference type="EMBL" id="QLUW01000001">
    <property type="protein sequence ID" value="RAP77007.1"/>
    <property type="molecule type" value="Genomic_DNA"/>
</dbReference>
<dbReference type="InterPro" id="IPR012341">
    <property type="entry name" value="6hp_glycosidase-like_sf"/>
</dbReference>
<dbReference type="GO" id="GO:0004560">
    <property type="term" value="F:alpha-L-fucosidase activity"/>
    <property type="evidence" value="ECO:0007669"/>
    <property type="project" value="TreeGrafter"/>
</dbReference>
<dbReference type="InterPro" id="IPR008928">
    <property type="entry name" value="6-hairpin_glycosidase_sf"/>
</dbReference>
<dbReference type="Pfam" id="PF14498">
    <property type="entry name" value="Glyco_hyd_65N_2"/>
    <property type="match status" value="1"/>
</dbReference>
<name>A0A328U2I6_9BACL</name>
<evidence type="ECO:0000259" key="2">
    <source>
        <dbReference type="Pfam" id="PF22124"/>
    </source>
</evidence>
<dbReference type="Gene3D" id="1.50.10.10">
    <property type="match status" value="1"/>
</dbReference>
<dbReference type="GO" id="GO:0005975">
    <property type="term" value="P:carbohydrate metabolic process"/>
    <property type="evidence" value="ECO:0007669"/>
    <property type="project" value="InterPro"/>
</dbReference>
<comment type="caution">
    <text evidence="3">The sequence shown here is derived from an EMBL/GenBank/DDBJ whole genome shotgun (WGS) entry which is preliminary data.</text>
</comment>
<organism evidence="3 4">
    <name type="scientific">Paenibacillus montanisoli</name>
    <dbReference type="NCBI Taxonomy" id="2081970"/>
    <lineage>
        <taxon>Bacteria</taxon>
        <taxon>Bacillati</taxon>
        <taxon>Bacillota</taxon>
        <taxon>Bacilli</taxon>
        <taxon>Bacillales</taxon>
        <taxon>Paenibacillaceae</taxon>
        <taxon>Paenibacillus</taxon>
    </lineage>
</organism>
<dbReference type="InterPro" id="IPR054363">
    <property type="entry name" value="GH95_cat"/>
</dbReference>
<protein>
    <submittedName>
        <fullName evidence="3">Uncharacterized protein</fullName>
    </submittedName>
</protein>
<dbReference type="Proteomes" id="UP000249260">
    <property type="component" value="Unassembled WGS sequence"/>
</dbReference>
<sequence>MTGRTCKMPSEKHDLHFQEPVRRWDEALPLGNGLIGCLVWGDGLQLRLSLDRGDLWDKRVAPETLDSGFTYANMVKLARNGEQDELARRFDHFYSKCPYPTKLPAGRLELRGSAAAKQMESRLSVRHAEAEVNWLAEGRSYRMTTFLHAETKLGYIRLEGEHVHALELTLVPPDYAGIAAEREDKLSNFNISLTSLGYPCADLGSEGETRWFYQRTNHGLEYAVIVAASGKSDHVMEFVYTVAANLDGVSWFEDARLKVRAAAEAGYEEALPSHRAWWESFWSQSELTLPEFQFEKQWYLTNYLFASCSRKGAPPMPLQGVWTADEGNLPPWKGDYHNDLNTQLSYWHYMKANHLQEGESFIDFLWGLLPQARAFAARFYETSGINLPSVMTIDGNPLGGWPMYSLSPTNQIWLCQAFDHYWLYTGDREFLETRAYVYFKETAECLLGLLHPGEDGKLCLPVSSSPEIHDSSLQSWLTPNSNYDLSLIRYLFTRLEQMAELLEETVDRQRWTGVIDQLPDLAVNETGLMISPDESLTVSHRHHSHAMAIYPLRLLDYRRSDADKQIIDRTVYHLETLGKGFWVGYSFPWTASIYIQQGNGEAARYHLLQFWNYLCSPNGFHLNGDYKHTGLTQARYRPFTLEGNMAAADALQEMLLQTNGGVIRTFPAIPADWLKSAVEFRRFRGEMGVLVSAKITGGHLEYVELYAERGGSFLVENRFQADEVLLDIDGSVTALQCLNESEFPVELKKGETCRIIR</sequence>
<evidence type="ECO:0000313" key="3">
    <source>
        <dbReference type="EMBL" id="RAP77007.1"/>
    </source>
</evidence>
<dbReference type="InterPro" id="IPR027414">
    <property type="entry name" value="GH95_N_dom"/>
</dbReference>
<dbReference type="RefSeq" id="WP_112880005.1">
    <property type="nucleotide sequence ID" value="NZ_QLUW01000001.1"/>
</dbReference>
<keyword evidence="4" id="KW-1185">Reference proteome</keyword>
<accession>A0A328U2I6</accession>
<evidence type="ECO:0000313" key="4">
    <source>
        <dbReference type="Proteomes" id="UP000249260"/>
    </source>
</evidence>
<dbReference type="Pfam" id="PF22124">
    <property type="entry name" value="Glyco_hydro_95_cat"/>
    <property type="match status" value="1"/>
</dbReference>
<gene>
    <name evidence="3" type="ORF">DL346_00420</name>
</gene>
<dbReference type="AlphaFoldDB" id="A0A328U2I6"/>
<dbReference type="SUPFAM" id="SSF48208">
    <property type="entry name" value="Six-hairpin glycosidases"/>
    <property type="match status" value="1"/>
</dbReference>
<reference evidence="3 4" key="1">
    <citation type="submission" date="2018-06" db="EMBL/GenBank/DDBJ databases">
        <title>Paenibacillus montanisoli sp. nov., isolated from mountain area soil.</title>
        <authorList>
            <person name="Wu M."/>
        </authorList>
    </citation>
    <scope>NUCLEOTIDE SEQUENCE [LARGE SCALE GENOMIC DNA]</scope>
    <source>
        <strain evidence="3 4">RA17</strain>
    </source>
</reference>